<proteinExistence type="inferred from homology"/>
<dbReference type="STRING" id="1287681.M7SDQ2"/>
<dbReference type="HOGENOM" id="CLU_018596_2_0_1"/>
<evidence type="ECO:0000256" key="5">
    <source>
        <dbReference type="RuleBase" id="RU368084"/>
    </source>
</evidence>
<keyword evidence="3 5" id="KW-0235">DNA replication</keyword>
<dbReference type="GO" id="GO:0006260">
    <property type="term" value="P:DNA replication"/>
    <property type="evidence" value="ECO:0007669"/>
    <property type="project" value="UniProtKB-UniRule"/>
</dbReference>
<dbReference type="KEGG" id="ela:UCREL1_8684"/>
<comment type="similarity">
    <text evidence="2 5">Belongs to the ORC2 family.</text>
</comment>
<evidence type="ECO:0000256" key="6">
    <source>
        <dbReference type="SAM" id="MobiDB-lite"/>
    </source>
</evidence>
<dbReference type="InterPro" id="IPR056773">
    <property type="entry name" value="WHD_ORC2"/>
</dbReference>
<dbReference type="GO" id="GO:0005664">
    <property type="term" value="C:nuclear origin of replication recognition complex"/>
    <property type="evidence" value="ECO:0007669"/>
    <property type="project" value="UniProtKB-UniRule"/>
</dbReference>
<evidence type="ECO:0000256" key="3">
    <source>
        <dbReference type="ARBA" id="ARBA00022705"/>
    </source>
</evidence>
<dbReference type="AlphaFoldDB" id="M7SDQ2"/>
<dbReference type="GO" id="GO:0003688">
    <property type="term" value="F:DNA replication origin binding"/>
    <property type="evidence" value="ECO:0007669"/>
    <property type="project" value="UniProtKB-UniRule"/>
</dbReference>
<feature type="compositionally biased region" description="Basic residues" evidence="6">
    <location>
        <begin position="197"/>
        <end position="212"/>
    </location>
</feature>
<evidence type="ECO:0000256" key="1">
    <source>
        <dbReference type="ARBA" id="ARBA00004123"/>
    </source>
</evidence>
<dbReference type="PANTHER" id="PTHR14052">
    <property type="entry name" value="ORIGIN RECOGNITION COMPLEX SUBUNIT 2"/>
    <property type="match status" value="1"/>
</dbReference>
<organism evidence="9 10">
    <name type="scientific">Eutypa lata (strain UCR-EL1)</name>
    <name type="common">Grapevine dieback disease fungus</name>
    <name type="synonym">Eutypa armeniacae</name>
    <dbReference type="NCBI Taxonomy" id="1287681"/>
    <lineage>
        <taxon>Eukaryota</taxon>
        <taxon>Fungi</taxon>
        <taxon>Dikarya</taxon>
        <taxon>Ascomycota</taxon>
        <taxon>Pezizomycotina</taxon>
        <taxon>Sordariomycetes</taxon>
        <taxon>Xylariomycetidae</taxon>
        <taxon>Xylariales</taxon>
        <taxon>Diatrypaceae</taxon>
        <taxon>Eutypa</taxon>
    </lineage>
</organism>
<evidence type="ECO:0000256" key="4">
    <source>
        <dbReference type="ARBA" id="ARBA00023242"/>
    </source>
</evidence>
<dbReference type="InterPro" id="IPR007220">
    <property type="entry name" value="ORC2"/>
</dbReference>
<keyword evidence="10" id="KW-1185">Reference proteome</keyword>
<dbReference type="eggNOG" id="KOG2928">
    <property type="taxonomic scope" value="Eukaryota"/>
</dbReference>
<evidence type="ECO:0000259" key="8">
    <source>
        <dbReference type="Pfam" id="PF24882"/>
    </source>
</evidence>
<feature type="compositionally biased region" description="Polar residues" evidence="6">
    <location>
        <begin position="86"/>
        <end position="95"/>
    </location>
</feature>
<feature type="compositionally biased region" description="Acidic residues" evidence="6">
    <location>
        <begin position="168"/>
        <end position="188"/>
    </location>
</feature>
<gene>
    <name evidence="9" type="ORF">UCREL1_8684</name>
</gene>
<dbReference type="EMBL" id="KB707087">
    <property type="protein sequence ID" value="EMR64359.1"/>
    <property type="molecule type" value="Genomic_DNA"/>
</dbReference>
<protein>
    <recommendedName>
        <fullName evidence="5">Origin recognition complex subunit 2</fullName>
    </recommendedName>
</protein>
<evidence type="ECO:0000313" key="9">
    <source>
        <dbReference type="EMBL" id="EMR64359.1"/>
    </source>
</evidence>
<comment type="subunit">
    <text evidence="5">Component of the origin recognition complex (ORC).</text>
</comment>
<evidence type="ECO:0000259" key="7">
    <source>
        <dbReference type="Pfam" id="PF04084"/>
    </source>
</evidence>
<comment type="function">
    <text evidence="5">Component of the origin recognition complex (ORC) that binds origins of replication. DNA-binding is ATP-dependent. ORC is required to assemble the pre-replication complex necessary to initiate DNA replication.</text>
</comment>
<feature type="compositionally biased region" description="Polar residues" evidence="6">
    <location>
        <begin position="105"/>
        <end position="116"/>
    </location>
</feature>
<feature type="compositionally biased region" description="Basic and acidic residues" evidence="6">
    <location>
        <begin position="59"/>
        <end position="69"/>
    </location>
</feature>
<dbReference type="OrthoDB" id="346673at2759"/>
<keyword evidence="4 5" id="KW-0539">Nucleus</keyword>
<evidence type="ECO:0000313" key="10">
    <source>
        <dbReference type="Proteomes" id="UP000012174"/>
    </source>
</evidence>
<accession>M7SDQ2</accession>
<feature type="domain" description="Origin recognition complex subunit 2 winged-helix" evidence="8">
    <location>
        <begin position="507"/>
        <end position="567"/>
    </location>
</feature>
<dbReference type="PANTHER" id="PTHR14052:SF0">
    <property type="entry name" value="ORIGIN RECOGNITION COMPLEX SUBUNIT 2"/>
    <property type="match status" value="1"/>
</dbReference>
<feature type="region of interest" description="Disordered" evidence="6">
    <location>
        <begin position="1"/>
        <end position="239"/>
    </location>
</feature>
<dbReference type="Pfam" id="PF24882">
    <property type="entry name" value="WHD_ORC2"/>
    <property type="match status" value="1"/>
</dbReference>
<name>M7SDQ2_EUTLA</name>
<dbReference type="Proteomes" id="UP000012174">
    <property type="component" value="Unassembled WGS sequence"/>
</dbReference>
<reference evidence="10" key="1">
    <citation type="journal article" date="2013" name="Genome Announc.">
        <title>Draft genome sequence of the grapevine dieback fungus Eutypa lata UCR-EL1.</title>
        <authorList>
            <person name="Blanco-Ulate B."/>
            <person name="Rolshausen P.E."/>
            <person name="Cantu D."/>
        </authorList>
    </citation>
    <scope>NUCLEOTIDE SEQUENCE [LARGE SCALE GENOMIC DNA]</scope>
    <source>
        <strain evidence="10">UCR-EL1</strain>
    </source>
</reference>
<dbReference type="InterPro" id="IPR056772">
    <property type="entry name" value="RecA-like_ORC2"/>
</dbReference>
<dbReference type="Pfam" id="PF04084">
    <property type="entry name" value="RecA-like_ORC2"/>
    <property type="match status" value="1"/>
</dbReference>
<sequence length="577" mass="63629">MVRTKKVQPGAADKTATRGPGRKRDREENEETIQGSPPKRRSTRAKTKGRTTNDEDNEADKVEKDEAIKRTPGKRNKVLDAVVVSDANSEVSTPGSRKGKGKNVETPTKTTPSRSRGTPLGATPRWRRNDRSARKKSARALIEKVVAGDASDEEDEDQDIAREIYESSQDEADDSEAEEEGGELEEQIEAGTPSKTPRGRRKNGATKKRKKSPTPPRDLPPHEQYFAQNRPGGAKTSNNTLSSLQLLTHDEYFSILHDYKNPHAEDIEFLQSIHLESFPQWAFELSQGFSVCLYGYGSKRALLGKFAQHIYSNTTQDHTRHKIVIGNGYVRATNPLREILGAVASAVDRSHKLPGAGSPAAMLDSLKALLASPPHAATHITLVLNSMDAAPLRKAGTQPILAQLAAHPRMRLIGSADTPDFALLWDAALRASFNFAFHDCTTFAPFGAAEVDVVDDVHELLGRKARRVGGKEGVTYVLRSLPENAKNLFRLLVGEVLVAVADDDDGGGENPGIEYRILYNKAVEEFICSSEMAFRTLLKEFHDHQMITSRKDVLGTELLSVPFRKEELEAILEELMS</sequence>
<evidence type="ECO:0000256" key="2">
    <source>
        <dbReference type="ARBA" id="ARBA00007421"/>
    </source>
</evidence>
<feature type="compositionally biased region" description="Basic residues" evidence="6">
    <location>
        <begin position="38"/>
        <end position="49"/>
    </location>
</feature>
<comment type="subcellular location">
    <subcellularLocation>
        <location evidence="1 5">Nucleus</location>
    </subcellularLocation>
</comment>
<feature type="domain" description="Origin recognition complex subunit 2 RecA-like" evidence="7">
    <location>
        <begin position="267"/>
        <end position="440"/>
    </location>
</feature>
<dbReference type="OMA" id="AHERYFF"/>